<name>A0ABY4TYR4_9SPHN</name>
<proteinExistence type="predicted"/>
<accession>A0ABY4TYR4</accession>
<dbReference type="Proteomes" id="UP001055580">
    <property type="component" value="Chromosome"/>
</dbReference>
<keyword evidence="2" id="KW-1185">Reference proteome</keyword>
<evidence type="ECO:0000313" key="1">
    <source>
        <dbReference type="EMBL" id="URW75448.1"/>
    </source>
</evidence>
<sequence>MTMSAIAIRIDGRSPRWRGFDFTAGMLPPGATFQRGTVATVMSDDGRAIVVPVDQPRYAAGGGLVLEGLSSNLLPDSRSVAGWDRDRTGSGAADPVVTAGPVAAPDGLAADRVQFDAGAGQSRLSRTIAGLGATAVHCFSIWLRSDAPGVGPALALNATVGAPAQVDAQWRRFVVSAPAVAGSATCRLVLDAAAGPATASIWAWGAQLEASANASLPIATGASAATRAKDRLTLDWARQGVADGAREFDYHFIDGGLARLGTIVSGGLAMMALPGGGRPIARIAAP</sequence>
<protein>
    <submittedName>
        <fullName evidence="1">Uncharacterized protein</fullName>
    </submittedName>
</protein>
<evidence type="ECO:0000313" key="2">
    <source>
        <dbReference type="Proteomes" id="UP001055580"/>
    </source>
</evidence>
<gene>
    <name evidence="1" type="ORF">M9980_13075</name>
</gene>
<dbReference type="EMBL" id="CP098401">
    <property type="protein sequence ID" value="URW75448.1"/>
    <property type="molecule type" value="Genomic_DNA"/>
</dbReference>
<reference evidence="1" key="1">
    <citation type="submission" date="2022-05" db="EMBL/GenBank/DDBJ databases">
        <title>Sphingomonas sp. strain RMG20 Genome sequencing and assembly.</title>
        <authorList>
            <person name="Kim I."/>
        </authorList>
    </citation>
    <scope>NUCLEOTIDE SEQUENCE</scope>
    <source>
        <strain evidence="1">RMG20</strain>
    </source>
</reference>
<organism evidence="1 2">
    <name type="scientific">Sphingomonas donggukensis</name>
    <dbReference type="NCBI Taxonomy" id="2949093"/>
    <lineage>
        <taxon>Bacteria</taxon>
        <taxon>Pseudomonadati</taxon>
        <taxon>Pseudomonadota</taxon>
        <taxon>Alphaproteobacteria</taxon>
        <taxon>Sphingomonadales</taxon>
        <taxon>Sphingomonadaceae</taxon>
        <taxon>Sphingomonas</taxon>
    </lineage>
</organism>